<dbReference type="PANTHER" id="PTHR10819:SF3">
    <property type="entry name" value="PHOSPHOTRIESTERASE-RELATED PROTEIN"/>
    <property type="match status" value="1"/>
</dbReference>
<keyword evidence="6" id="KW-1185">Reference proteome</keyword>
<feature type="domain" description="Vms1-associating treble clef" evidence="4">
    <location>
        <begin position="361"/>
        <end position="400"/>
    </location>
</feature>
<evidence type="ECO:0000256" key="1">
    <source>
        <dbReference type="ARBA" id="ARBA00001968"/>
    </source>
</evidence>
<evidence type="ECO:0000313" key="5">
    <source>
        <dbReference type="EMBL" id="TNV83584.1"/>
    </source>
</evidence>
<keyword evidence="3" id="KW-0378">Hydrolase</keyword>
<dbReference type="Gene3D" id="3.20.20.140">
    <property type="entry name" value="Metal-dependent hydrolases"/>
    <property type="match status" value="1"/>
</dbReference>
<evidence type="ECO:0000256" key="3">
    <source>
        <dbReference type="ARBA" id="ARBA00022801"/>
    </source>
</evidence>
<sequence>MESTQDKLIQGAFTQRFLIAEHIAQTLDLYNQGDYQGGQISLANLQEVKKRPYTCKILPNLTIGENLDHTAHELTTLASYNVGFILELTPRFHGLNIEKLKWLQDKLMGKVHFLYGYTPKENYILSKANLDNLTERLTQEIQFEMKHGQHKVVPSFIGELIITDVSDAYQRTLLQVCYAYQQSTLNGDKACPIFINIAKNSESLIYQLMEFFAPSQGLGVVYLLQEPIDDNLSLSAAIRDIFVQTQSQVCITLYSHEIGARFDGKGDPAAHMTDFNAFKFKYLLKDLKERGHLNRILCSTGVTFKTHLTQYGGSGYQAIFDDVFRDTLSEQDVNQIMIENAGKLLSWRPKFVAEPERPKPTWECRYCKGRFEESHQKFEKMDFNYCSMKCLGAHRQAGFK</sequence>
<proteinExistence type="predicted"/>
<name>A0A8J8T5Z6_HALGN</name>
<dbReference type="Proteomes" id="UP000785679">
    <property type="component" value="Unassembled WGS sequence"/>
</dbReference>
<evidence type="ECO:0000256" key="2">
    <source>
        <dbReference type="ARBA" id="ARBA00022723"/>
    </source>
</evidence>
<keyword evidence="2" id="KW-0479">Metal-binding</keyword>
<dbReference type="AlphaFoldDB" id="A0A8J8T5Z6"/>
<dbReference type="InterPro" id="IPR032466">
    <property type="entry name" value="Metal_Hydrolase"/>
</dbReference>
<dbReference type="SUPFAM" id="SSF51556">
    <property type="entry name" value="Metallo-dependent hydrolases"/>
    <property type="match status" value="1"/>
</dbReference>
<dbReference type="InterPro" id="IPR041540">
    <property type="entry name" value="VATC"/>
</dbReference>
<accession>A0A8J8T5Z6</accession>
<evidence type="ECO:0000313" key="6">
    <source>
        <dbReference type="Proteomes" id="UP000785679"/>
    </source>
</evidence>
<comment type="caution">
    <text evidence="5">The sequence shown here is derived from an EMBL/GenBank/DDBJ whole genome shotgun (WGS) entry which is preliminary data.</text>
</comment>
<organism evidence="5 6">
    <name type="scientific">Halteria grandinella</name>
    <dbReference type="NCBI Taxonomy" id="5974"/>
    <lineage>
        <taxon>Eukaryota</taxon>
        <taxon>Sar</taxon>
        <taxon>Alveolata</taxon>
        <taxon>Ciliophora</taxon>
        <taxon>Intramacronucleata</taxon>
        <taxon>Spirotrichea</taxon>
        <taxon>Stichotrichia</taxon>
        <taxon>Sporadotrichida</taxon>
        <taxon>Halteriidae</taxon>
        <taxon>Halteria</taxon>
    </lineage>
</organism>
<dbReference type="GO" id="GO:0008270">
    <property type="term" value="F:zinc ion binding"/>
    <property type="evidence" value="ECO:0007669"/>
    <property type="project" value="InterPro"/>
</dbReference>
<reference evidence="5" key="1">
    <citation type="submission" date="2019-06" db="EMBL/GenBank/DDBJ databases">
        <authorList>
            <person name="Zheng W."/>
        </authorList>
    </citation>
    <scope>NUCLEOTIDE SEQUENCE</scope>
    <source>
        <strain evidence="5">QDHG01</strain>
    </source>
</reference>
<dbReference type="InterPro" id="IPR001559">
    <property type="entry name" value="Phosphotriesterase"/>
</dbReference>
<dbReference type="EMBL" id="RRYP01003681">
    <property type="protein sequence ID" value="TNV83584.1"/>
    <property type="molecule type" value="Genomic_DNA"/>
</dbReference>
<evidence type="ECO:0000259" key="4">
    <source>
        <dbReference type="Pfam" id="PF18716"/>
    </source>
</evidence>
<comment type="cofactor">
    <cofactor evidence="1">
        <name>a divalent metal cation</name>
        <dbReference type="ChEBI" id="CHEBI:60240"/>
    </cofactor>
</comment>
<gene>
    <name evidence="5" type="ORF">FGO68_gene14399</name>
</gene>
<dbReference type="OrthoDB" id="9998343at2759"/>
<dbReference type="Pfam" id="PF18716">
    <property type="entry name" value="VATC"/>
    <property type="match status" value="1"/>
</dbReference>
<dbReference type="GO" id="GO:0016787">
    <property type="term" value="F:hydrolase activity"/>
    <property type="evidence" value="ECO:0007669"/>
    <property type="project" value="UniProtKB-KW"/>
</dbReference>
<protein>
    <recommendedName>
        <fullName evidence="4">Vms1-associating treble clef domain-containing protein</fullName>
    </recommendedName>
</protein>
<dbReference type="PANTHER" id="PTHR10819">
    <property type="entry name" value="PHOSPHOTRIESTERASE-RELATED"/>
    <property type="match status" value="1"/>
</dbReference>